<evidence type="ECO:0000313" key="3">
    <source>
        <dbReference type="Proteomes" id="UP000532311"/>
    </source>
</evidence>
<evidence type="ECO:0000313" key="2">
    <source>
        <dbReference type="EMBL" id="KAF5717204.1"/>
    </source>
</evidence>
<feature type="region of interest" description="Disordered" evidence="1">
    <location>
        <begin position="97"/>
        <end position="131"/>
    </location>
</feature>
<sequence>MPGQENERSQLAEPSTAKSPQDGCVSVKRPARVDKRKNRYRRPPPQGRDARWLALCEQSRRAARTEGWTFEGLRSSMQNLEASSLAILKTAEDSKDISGAAKKDGNSSDNGSPPTKKKKRTHKPRKVIKGQPRETPCVRCISRMADKGHEHVCFSQASTMASACYDCAHIRSSCKAPVGQAVELGQQLQNFALHIADSQSADERATQVEWLQRSKAAEASLTAIQEMPSVAPNQGSQSASEELDPASSSNMPPVGSMEPFSAVPTHPIQSGKHYMAPPHGMFVPGSFAAPQYPPAVQSPQVLQSIPAGGFVSPQGPLFQGISRHGPGSYYNQAHYLIGRLESTLNRVAAGFEANNRLIRQILAQGDHNTNAPVDFSQLE</sequence>
<feature type="region of interest" description="Disordered" evidence="1">
    <location>
        <begin position="228"/>
        <end position="252"/>
    </location>
</feature>
<feature type="compositionally biased region" description="Basic residues" evidence="1">
    <location>
        <begin position="115"/>
        <end position="128"/>
    </location>
</feature>
<organism evidence="2 3">
    <name type="scientific">Fusarium globosum</name>
    <dbReference type="NCBI Taxonomy" id="78864"/>
    <lineage>
        <taxon>Eukaryota</taxon>
        <taxon>Fungi</taxon>
        <taxon>Dikarya</taxon>
        <taxon>Ascomycota</taxon>
        <taxon>Pezizomycotina</taxon>
        <taxon>Sordariomycetes</taxon>
        <taxon>Hypocreomycetidae</taxon>
        <taxon>Hypocreales</taxon>
        <taxon>Nectriaceae</taxon>
        <taxon>Fusarium</taxon>
        <taxon>Fusarium fujikuroi species complex</taxon>
    </lineage>
</organism>
<name>A0A8H5YRG0_9HYPO</name>
<proteinExistence type="predicted"/>
<dbReference type="EMBL" id="JAAQPF010000078">
    <property type="protein sequence ID" value="KAF5717204.1"/>
    <property type="molecule type" value="Genomic_DNA"/>
</dbReference>
<reference evidence="2 3" key="1">
    <citation type="submission" date="2020-05" db="EMBL/GenBank/DDBJ databases">
        <title>Identification and distribution of gene clusters putatively required for synthesis of sphingolipid metabolism inhibitors in phylogenetically diverse species of the filamentous fungus Fusarium.</title>
        <authorList>
            <person name="Kim H.-S."/>
            <person name="Busman M."/>
            <person name="Brown D.W."/>
            <person name="Divon H."/>
            <person name="Uhlig S."/>
            <person name="Proctor R.H."/>
        </authorList>
    </citation>
    <scope>NUCLEOTIDE SEQUENCE [LARGE SCALE GENOMIC DNA]</scope>
    <source>
        <strain evidence="2 3">NRRL 26131</strain>
    </source>
</reference>
<feature type="compositionally biased region" description="Basic and acidic residues" evidence="1">
    <location>
        <begin position="97"/>
        <end position="106"/>
    </location>
</feature>
<accession>A0A8H5YRG0</accession>
<evidence type="ECO:0000256" key="1">
    <source>
        <dbReference type="SAM" id="MobiDB-lite"/>
    </source>
</evidence>
<gene>
    <name evidence="2" type="ORF">FGLOB1_2194</name>
</gene>
<keyword evidence="3" id="KW-1185">Reference proteome</keyword>
<feature type="compositionally biased region" description="Polar residues" evidence="1">
    <location>
        <begin position="231"/>
        <end position="251"/>
    </location>
</feature>
<comment type="caution">
    <text evidence="2">The sequence shown here is derived from an EMBL/GenBank/DDBJ whole genome shotgun (WGS) entry which is preliminary data.</text>
</comment>
<protein>
    <submittedName>
        <fullName evidence="2">Uncharacterized protein</fullName>
    </submittedName>
</protein>
<dbReference type="Proteomes" id="UP000532311">
    <property type="component" value="Unassembled WGS sequence"/>
</dbReference>
<dbReference type="AlphaFoldDB" id="A0A8H5YRG0"/>
<feature type="region of interest" description="Disordered" evidence="1">
    <location>
        <begin position="1"/>
        <end position="52"/>
    </location>
</feature>
<feature type="compositionally biased region" description="Basic and acidic residues" evidence="1">
    <location>
        <begin position="1"/>
        <end position="10"/>
    </location>
</feature>